<dbReference type="EMBL" id="CADCXU010001734">
    <property type="protein sequence ID" value="CAA9994146.1"/>
    <property type="molecule type" value="Genomic_DNA"/>
</dbReference>
<feature type="region of interest" description="Disordered" evidence="1">
    <location>
        <begin position="52"/>
        <end position="103"/>
    </location>
</feature>
<accession>A0A6H5FX72</accession>
<dbReference type="Proteomes" id="UP000479000">
    <property type="component" value="Unassembled WGS sequence"/>
</dbReference>
<protein>
    <submittedName>
        <fullName evidence="2">Uncharacterized protein</fullName>
    </submittedName>
</protein>
<name>A0A6H5FX72_9HEMI</name>
<reference evidence="2 3" key="1">
    <citation type="submission" date="2020-02" db="EMBL/GenBank/DDBJ databases">
        <authorList>
            <person name="Ferguson B K."/>
        </authorList>
    </citation>
    <scope>NUCLEOTIDE SEQUENCE [LARGE SCALE GENOMIC DNA]</scope>
</reference>
<dbReference type="AlphaFoldDB" id="A0A6H5FX72"/>
<evidence type="ECO:0000313" key="3">
    <source>
        <dbReference type="Proteomes" id="UP000479000"/>
    </source>
</evidence>
<sequence>MNPLLSLAYAVYLAYMGFPVWRAFLEYKAFLDYKESLDYRLWTGFGTFFPRQRQQNPASDRERFDGRKTTSPPSQTDFEHSAENFVPVPSSKKGLRHDTRFGDRMPEDAFPKRGFSHEAGHLAVPYEIVGTPGHLLQSGNVPPKAGRLVTLTMEAAGTSTISVAIRNRINNIRRAEAFKGSKTIKPAKRRRPRMYKGFMFYWGTLAPK</sequence>
<keyword evidence="3" id="KW-1185">Reference proteome</keyword>
<organism evidence="2 3">
    <name type="scientific">Nesidiocoris tenuis</name>
    <dbReference type="NCBI Taxonomy" id="355587"/>
    <lineage>
        <taxon>Eukaryota</taxon>
        <taxon>Metazoa</taxon>
        <taxon>Ecdysozoa</taxon>
        <taxon>Arthropoda</taxon>
        <taxon>Hexapoda</taxon>
        <taxon>Insecta</taxon>
        <taxon>Pterygota</taxon>
        <taxon>Neoptera</taxon>
        <taxon>Paraneoptera</taxon>
        <taxon>Hemiptera</taxon>
        <taxon>Heteroptera</taxon>
        <taxon>Panheteroptera</taxon>
        <taxon>Cimicomorpha</taxon>
        <taxon>Miridae</taxon>
        <taxon>Dicyphina</taxon>
        <taxon>Nesidiocoris</taxon>
    </lineage>
</organism>
<proteinExistence type="predicted"/>
<evidence type="ECO:0000313" key="2">
    <source>
        <dbReference type="EMBL" id="CAA9994146.1"/>
    </source>
</evidence>
<feature type="compositionally biased region" description="Basic and acidic residues" evidence="1">
    <location>
        <begin position="59"/>
        <end position="68"/>
    </location>
</feature>
<gene>
    <name evidence="2" type="ORF">NTEN_LOCUS962</name>
</gene>
<evidence type="ECO:0000256" key="1">
    <source>
        <dbReference type="SAM" id="MobiDB-lite"/>
    </source>
</evidence>